<evidence type="ECO:0000259" key="2">
    <source>
        <dbReference type="Pfam" id="PF00171"/>
    </source>
</evidence>
<dbReference type="SUPFAM" id="SSF53720">
    <property type="entry name" value="ALDH-like"/>
    <property type="match status" value="1"/>
</dbReference>
<dbReference type="PANTHER" id="PTHR43353">
    <property type="entry name" value="SUCCINATE-SEMIALDEHYDE DEHYDROGENASE, MITOCHONDRIAL"/>
    <property type="match status" value="1"/>
</dbReference>
<dbReference type="PANTHER" id="PTHR43353:SF3">
    <property type="entry name" value="ALDEHYDE DEHYDROGENASE-RELATED"/>
    <property type="match status" value="1"/>
</dbReference>
<dbReference type="Pfam" id="PF00171">
    <property type="entry name" value="Aldedh"/>
    <property type="match status" value="1"/>
</dbReference>
<dbReference type="InterPro" id="IPR050740">
    <property type="entry name" value="Aldehyde_DH_Superfamily"/>
</dbReference>
<dbReference type="EMBL" id="BMIK01000024">
    <property type="protein sequence ID" value="GGC46349.1"/>
    <property type="molecule type" value="Genomic_DNA"/>
</dbReference>
<keyword evidence="1" id="KW-0560">Oxidoreductase</keyword>
<evidence type="ECO:0000313" key="3">
    <source>
        <dbReference type="EMBL" id="GGC46349.1"/>
    </source>
</evidence>
<dbReference type="InterPro" id="IPR016163">
    <property type="entry name" value="Ald_DH_C"/>
</dbReference>
<dbReference type="InterPro" id="IPR044151">
    <property type="entry name" value="ALDH_KGSADH"/>
</dbReference>
<dbReference type="Gene3D" id="3.40.309.10">
    <property type="entry name" value="Aldehyde Dehydrogenase, Chain A, domain 2"/>
    <property type="match status" value="1"/>
</dbReference>
<sequence>MVNQELMTTMADKHESESPTLLEWAEVEKYIKRAKDAFEPYRQSSVQQRIGFLRQIAHEISAIRTDLIETSHGETHLPEGRLSGEIDRTINQIHLFAGVLEEGSWVNAIIDTADPQRAPVPKPDIRQMQRPLGPVCVYGASNFPFAFSVAGGDTISALSAGCPVLYKVHEGHPQTSLLVGGCIERAARQTGMPDGVFASLMVARDVGVQVVTHPSVTAVAFTGSFLGGKALYDAAAKRPVPIPVYAEMGSINPVFLLPDRLKLHAEATAAALVASNTLGAGQFCTNPGLMVLLQSPDTEHFLSMYGKQLAEQTCHAMLTPGIHRAYSAGVERLKSMVELSTLGEGKKMESANAAVPVAFRVSGSDFLGNSALQEEYFGPASIHVVAEDRAQLLEIAEALDGQLTCGVWCTDTDIDSFGPLFQRLEQKAGRLIINGAPTGVEVCHAMVHGGPFPATTDTRSTSVGTQAIYRFTRPVSYQNYPDRLLPAELRNGNEAGIWRKVDGELTRKSR</sequence>
<dbReference type="InterPro" id="IPR016161">
    <property type="entry name" value="Ald_DH/histidinol_DH"/>
</dbReference>
<name>A0ABQ1MT58_9SPHI</name>
<dbReference type="InterPro" id="IPR015590">
    <property type="entry name" value="Aldehyde_DH_dom"/>
</dbReference>
<organism evidence="3 4">
    <name type="scientific">Parapedobacter defluvii</name>
    <dbReference type="NCBI Taxonomy" id="2045106"/>
    <lineage>
        <taxon>Bacteria</taxon>
        <taxon>Pseudomonadati</taxon>
        <taxon>Bacteroidota</taxon>
        <taxon>Sphingobacteriia</taxon>
        <taxon>Sphingobacteriales</taxon>
        <taxon>Sphingobacteriaceae</taxon>
        <taxon>Parapedobacter</taxon>
    </lineage>
</organism>
<proteinExistence type="predicted"/>
<dbReference type="Proteomes" id="UP000597338">
    <property type="component" value="Unassembled WGS sequence"/>
</dbReference>
<gene>
    <name evidence="3" type="ORF">GCM10011386_43260</name>
</gene>
<keyword evidence="4" id="KW-1185">Reference proteome</keyword>
<feature type="domain" description="Aldehyde dehydrogenase" evidence="2">
    <location>
        <begin position="24"/>
        <end position="442"/>
    </location>
</feature>
<reference evidence="4" key="1">
    <citation type="journal article" date="2019" name="Int. J. Syst. Evol. Microbiol.">
        <title>The Global Catalogue of Microorganisms (GCM) 10K type strain sequencing project: providing services to taxonomists for standard genome sequencing and annotation.</title>
        <authorList>
            <consortium name="The Broad Institute Genomics Platform"/>
            <consortium name="The Broad Institute Genome Sequencing Center for Infectious Disease"/>
            <person name="Wu L."/>
            <person name="Ma J."/>
        </authorList>
    </citation>
    <scope>NUCLEOTIDE SEQUENCE [LARGE SCALE GENOMIC DNA]</scope>
    <source>
        <strain evidence="4">CGMCC 1.15342</strain>
    </source>
</reference>
<accession>A0ABQ1MT58</accession>
<evidence type="ECO:0000313" key="4">
    <source>
        <dbReference type="Proteomes" id="UP000597338"/>
    </source>
</evidence>
<protein>
    <submittedName>
        <fullName evidence="3">2,5-dioxovalerate dehydrogenase</fullName>
    </submittedName>
</protein>
<dbReference type="InterPro" id="IPR016162">
    <property type="entry name" value="Ald_DH_N"/>
</dbReference>
<comment type="caution">
    <text evidence="3">The sequence shown here is derived from an EMBL/GenBank/DDBJ whole genome shotgun (WGS) entry which is preliminary data.</text>
</comment>
<evidence type="ECO:0000256" key="1">
    <source>
        <dbReference type="ARBA" id="ARBA00023002"/>
    </source>
</evidence>
<dbReference type="Gene3D" id="3.40.605.10">
    <property type="entry name" value="Aldehyde Dehydrogenase, Chain A, domain 1"/>
    <property type="match status" value="1"/>
</dbReference>
<dbReference type="CDD" id="cd07129">
    <property type="entry name" value="ALDH_KGSADH"/>
    <property type="match status" value="1"/>
</dbReference>